<name>A0A226HYL5_9FLAO</name>
<accession>A0A226HYL5</accession>
<dbReference type="InterPro" id="IPR005901">
    <property type="entry name" value="GLPGLI"/>
</dbReference>
<feature type="chain" id="PRO_5012895192" description="GLPGLI family protein" evidence="1">
    <location>
        <begin position="22"/>
        <end position="238"/>
    </location>
</feature>
<protein>
    <recommendedName>
        <fullName evidence="4">GLPGLI family protein</fullName>
    </recommendedName>
</protein>
<feature type="signal peptide" evidence="1">
    <location>
        <begin position="1"/>
        <end position="21"/>
    </location>
</feature>
<dbReference type="EMBL" id="MUHA01000017">
    <property type="protein sequence ID" value="OXA99058.1"/>
    <property type="molecule type" value="Genomic_DNA"/>
</dbReference>
<dbReference type="RefSeq" id="WP_089054607.1">
    <property type="nucleotide sequence ID" value="NZ_MUHA01000017.1"/>
</dbReference>
<gene>
    <name evidence="2" type="ORF">B0A75_12470</name>
</gene>
<comment type="caution">
    <text evidence="2">The sequence shown here is derived from an EMBL/GenBank/DDBJ whole genome shotgun (WGS) entry which is preliminary data.</text>
</comment>
<organism evidence="2 3">
    <name type="scientific">Flavobacterium oncorhynchi</name>
    <dbReference type="NCBI Taxonomy" id="728056"/>
    <lineage>
        <taxon>Bacteria</taxon>
        <taxon>Pseudomonadati</taxon>
        <taxon>Bacteroidota</taxon>
        <taxon>Flavobacteriia</taxon>
        <taxon>Flavobacteriales</taxon>
        <taxon>Flavobacteriaceae</taxon>
        <taxon>Flavobacterium</taxon>
    </lineage>
</organism>
<keyword evidence="3" id="KW-1185">Reference proteome</keyword>
<evidence type="ECO:0000313" key="2">
    <source>
        <dbReference type="EMBL" id="OXA99058.1"/>
    </source>
</evidence>
<proteinExistence type="predicted"/>
<dbReference type="AlphaFoldDB" id="A0A226HYL5"/>
<dbReference type="NCBIfam" id="TIGR01200">
    <property type="entry name" value="GLPGLI"/>
    <property type="match status" value="1"/>
</dbReference>
<dbReference type="Pfam" id="PF09697">
    <property type="entry name" value="Porph_ging"/>
    <property type="match status" value="1"/>
</dbReference>
<sequence length="238" mass="27563">MKYKYIVFFFFSFALTAQNLAKVNYIVLPEGGSLEKNEVVVKSKLRVDGIDEELKKLEYELLIKNNKSFFYLISALDINERITRIAKMFAGKYDYYRDNDKKTVLKVIDFSGETFNVLSEVDNNWQLTNETKTINGYLCYKALIQKKVPMKKTNNRIEVIAWYCPTIPLSYGPKEFGGLPGLILELHDDKIVYLVSKIDINSNLDIKINEVKGKIITEESFDKIVEQTHQNNMNAMPK</sequence>
<evidence type="ECO:0000256" key="1">
    <source>
        <dbReference type="SAM" id="SignalP"/>
    </source>
</evidence>
<evidence type="ECO:0008006" key="4">
    <source>
        <dbReference type="Google" id="ProtNLM"/>
    </source>
</evidence>
<reference evidence="2 3" key="1">
    <citation type="submission" date="2016-11" db="EMBL/GenBank/DDBJ databases">
        <title>Whole genomes of Flavobacteriaceae.</title>
        <authorList>
            <person name="Stine C."/>
            <person name="Li C."/>
            <person name="Tadesse D."/>
        </authorList>
    </citation>
    <scope>NUCLEOTIDE SEQUENCE [LARGE SCALE GENOMIC DNA]</scope>
    <source>
        <strain evidence="2 3">CCUG 59446</strain>
    </source>
</reference>
<evidence type="ECO:0000313" key="3">
    <source>
        <dbReference type="Proteomes" id="UP000198336"/>
    </source>
</evidence>
<keyword evidence="1" id="KW-0732">Signal</keyword>
<dbReference type="Proteomes" id="UP000198336">
    <property type="component" value="Unassembled WGS sequence"/>
</dbReference>